<name>A0ABW2TPZ3_9PSEU</name>
<dbReference type="InterPro" id="IPR003658">
    <property type="entry name" value="Anti-sigma_ant"/>
</dbReference>
<dbReference type="InterPro" id="IPR036513">
    <property type="entry name" value="STAS_dom_sf"/>
</dbReference>
<comment type="similarity">
    <text evidence="1 2">Belongs to the anti-sigma-factor antagonist family.</text>
</comment>
<evidence type="ECO:0000313" key="5">
    <source>
        <dbReference type="Proteomes" id="UP001596512"/>
    </source>
</evidence>
<dbReference type="InterPro" id="IPR058548">
    <property type="entry name" value="MlaB-like_STAS"/>
</dbReference>
<evidence type="ECO:0000256" key="2">
    <source>
        <dbReference type="RuleBase" id="RU003749"/>
    </source>
</evidence>
<dbReference type="PANTHER" id="PTHR33495">
    <property type="entry name" value="ANTI-SIGMA FACTOR ANTAGONIST TM_1081-RELATED-RELATED"/>
    <property type="match status" value="1"/>
</dbReference>
<accession>A0ABW2TPZ3</accession>
<dbReference type="CDD" id="cd07043">
    <property type="entry name" value="STAS_anti-anti-sigma_factors"/>
    <property type="match status" value="1"/>
</dbReference>
<dbReference type="InterPro" id="IPR002645">
    <property type="entry name" value="STAS_dom"/>
</dbReference>
<dbReference type="PROSITE" id="PS50801">
    <property type="entry name" value="STAS"/>
    <property type="match status" value="1"/>
</dbReference>
<reference evidence="5" key="1">
    <citation type="journal article" date="2019" name="Int. J. Syst. Evol. Microbiol.">
        <title>The Global Catalogue of Microorganisms (GCM) 10K type strain sequencing project: providing services to taxonomists for standard genome sequencing and annotation.</title>
        <authorList>
            <consortium name="The Broad Institute Genomics Platform"/>
            <consortium name="The Broad Institute Genome Sequencing Center for Infectious Disease"/>
            <person name="Wu L."/>
            <person name="Ma J."/>
        </authorList>
    </citation>
    <scope>NUCLEOTIDE SEQUENCE [LARGE SCALE GENOMIC DNA]</scope>
    <source>
        <strain evidence="5">JCM 17695</strain>
    </source>
</reference>
<dbReference type="EMBL" id="JBHTEY010000004">
    <property type="protein sequence ID" value="MFC7615875.1"/>
    <property type="molecule type" value="Genomic_DNA"/>
</dbReference>
<dbReference type="Proteomes" id="UP001596512">
    <property type="component" value="Unassembled WGS sequence"/>
</dbReference>
<feature type="domain" description="STAS" evidence="3">
    <location>
        <begin position="1"/>
        <end position="101"/>
    </location>
</feature>
<gene>
    <name evidence="4" type="ORF">ACFQV2_22680</name>
</gene>
<dbReference type="Gene3D" id="3.30.750.24">
    <property type="entry name" value="STAS domain"/>
    <property type="match status" value="1"/>
</dbReference>
<dbReference type="SUPFAM" id="SSF52091">
    <property type="entry name" value="SpoIIaa-like"/>
    <property type="match status" value="1"/>
</dbReference>
<dbReference type="NCBIfam" id="TIGR00377">
    <property type="entry name" value="ant_ant_sig"/>
    <property type="match status" value="1"/>
</dbReference>
<evidence type="ECO:0000259" key="3">
    <source>
        <dbReference type="PROSITE" id="PS50801"/>
    </source>
</evidence>
<keyword evidence="5" id="KW-1185">Reference proteome</keyword>
<proteinExistence type="inferred from homology"/>
<sequence length="101" mass="10456">MSHLKAVDGAHTVVLDGELDYETSPEFVAVVDGVPVSGGVVELDLSGVPFCDSAGLAALVHAYRRVSGGGGELRVIGIDPRLLRMLEMTGLAHLFTPRGGG</sequence>
<dbReference type="PANTHER" id="PTHR33495:SF2">
    <property type="entry name" value="ANTI-SIGMA FACTOR ANTAGONIST TM_1081-RELATED"/>
    <property type="match status" value="1"/>
</dbReference>
<evidence type="ECO:0000256" key="1">
    <source>
        <dbReference type="ARBA" id="ARBA00009013"/>
    </source>
</evidence>
<dbReference type="Pfam" id="PF13466">
    <property type="entry name" value="STAS_2"/>
    <property type="match status" value="1"/>
</dbReference>
<comment type="caution">
    <text evidence="4">The sequence shown here is derived from an EMBL/GenBank/DDBJ whole genome shotgun (WGS) entry which is preliminary data.</text>
</comment>
<protein>
    <recommendedName>
        <fullName evidence="2">Anti-sigma factor antagonist</fullName>
    </recommendedName>
</protein>
<organism evidence="4 5">
    <name type="scientific">Actinokineospora soli</name>
    <dbReference type="NCBI Taxonomy" id="1048753"/>
    <lineage>
        <taxon>Bacteria</taxon>
        <taxon>Bacillati</taxon>
        <taxon>Actinomycetota</taxon>
        <taxon>Actinomycetes</taxon>
        <taxon>Pseudonocardiales</taxon>
        <taxon>Pseudonocardiaceae</taxon>
        <taxon>Actinokineospora</taxon>
    </lineage>
</organism>
<evidence type="ECO:0000313" key="4">
    <source>
        <dbReference type="EMBL" id="MFC7615875.1"/>
    </source>
</evidence>